<feature type="transmembrane region" description="Helical" evidence="6">
    <location>
        <begin position="93"/>
        <end position="115"/>
    </location>
</feature>
<protein>
    <submittedName>
        <fullName evidence="7">Unannotated protein</fullName>
    </submittedName>
</protein>
<dbReference type="PROSITE" id="PS01311">
    <property type="entry name" value="LGT"/>
    <property type="match status" value="1"/>
</dbReference>
<evidence type="ECO:0000256" key="2">
    <source>
        <dbReference type="ARBA" id="ARBA00022679"/>
    </source>
</evidence>
<dbReference type="GO" id="GO:0005886">
    <property type="term" value="C:plasma membrane"/>
    <property type="evidence" value="ECO:0007669"/>
    <property type="project" value="InterPro"/>
</dbReference>
<dbReference type="GO" id="GO:0042158">
    <property type="term" value="P:lipoprotein biosynthetic process"/>
    <property type="evidence" value="ECO:0007669"/>
    <property type="project" value="InterPro"/>
</dbReference>
<evidence type="ECO:0000256" key="4">
    <source>
        <dbReference type="ARBA" id="ARBA00022989"/>
    </source>
</evidence>
<organism evidence="7">
    <name type="scientific">freshwater metagenome</name>
    <dbReference type="NCBI Taxonomy" id="449393"/>
    <lineage>
        <taxon>unclassified sequences</taxon>
        <taxon>metagenomes</taxon>
        <taxon>ecological metagenomes</taxon>
    </lineage>
</organism>
<feature type="transmembrane region" description="Helical" evidence="6">
    <location>
        <begin position="122"/>
        <end position="142"/>
    </location>
</feature>
<evidence type="ECO:0000256" key="5">
    <source>
        <dbReference type="ARBA" id="ARBA00023136"/>
    </source>
</evidence>
<keyword evidence="3 6" id="KW-0812">Transmembrane</keyword>
<dbReference type="PANTHER" id="PTHR30589">
    <property type="entry name" value="PROLIPOPROTEIN DIACYLGLYCERYL TRANSFERASE"/>
    <property type="match status" value="1"/>
</dbReference>
<dbReference type="Pfam" id="PF01790">
    <property type="entry name" value="LGT"/>
    <property type="match status" value="1"/>
</dbReference>
<sequence length="286" mass="31547">MKSIFLSIPSPAISSFELGPFRIHFYALFIVVGIAMAIWIADTRLKKRGAAGGLALDISLWTVPIAIVGARIFHVLTHSADYFYPGADLTAVFRIWEGGIAIYGGLIGGAIGAWIGSKQAGIKFWSFADAVAPGILLAQAIGRWGNYFNQELFGQPTTLPWGLEIDSYNLAYPDGLPDGVLFHPTFIYESIWSLIGVAILLLLDRKLELRWGKMFAAYLIYYSIGRIWTENLRIDPSEILFGLRTNVWSALFGIAVGVAIIYWQTKQHKGPEASVYRANALDSNPS</sequence>
<feature type="transmembrane region" description="Helical" evidence="6">
    <location>
        <begin position="246"/>
        <end position="263"/>
    </location>
</feature>
<feature type="transmembrane region" description="Helical" evidence="6">
    <location>
        <begin position="53"/>
        <end position="73"/>
    </location>
</feature>
<keyword evidence="5 6" id="KW-0472">Membrane</keyword>
<keyword evidence="4 6" id="KW-1133">Transmembrane helix</keyword>
<evidence type="ECO:0000256" key="3">
    <source>
        <dbReference type="ARBA" id="ARBA00022692"/>
    </source>
</evidence>
<keyword evidence="2" id="KW-0808">Transferase</keyword>
<dbReference type="EMBL" id="CAEZVD010000001">
    <property type="protein sequence ID" value="CAB4613279.1"/>
    <property type="molecule type" value="Genomic_DNA"/>
</dbReference>
<evidence type="ECO:0000313" key="7">
    <source>
        <dbReference type="EMBL" id="CAB4613279.1"/>
    </source>
</evidence>
<dbReference type="AlphaFoldDB" id="A0A6J6HNC7"/>
<dbReference type="HAMAP" id="MF_01147">
    <property type="entry name" value="Lgt"/>
    <property type="match status" value="1"/>
</dbReference>
<feature type="transmembrane region" description="Helical" evidence="6">
    <location>
        <begin position="186"/>
        <end position="203"/>
    </location>
</feature>
<dbReference type="PANTHER" id="PTHR30589:SF0">
    <property type="entry name" value="PHOSPHATIDYLGLYCEROL--PROLIPOPROTEIN DIACYLGLYCERYL TRANSFERASE"/>
    <property type="match status" value="1"/>
</dbReference>
<reference evidence="7" key="1">
    <citation type="submission" date="2020-05" db="EMBL/GenBank/DDBJ databases">
        <authorList>
            <person name="Chiriac C."/>
            <person name="Salcher M."/>
            <person name="Ghai R."/>
            <person name="Kavagutti S V."/>
        </authorList>
    </citation>
    <scope>NUCLEOTIDE SEQUENCE</scope>
</reference>
<keyword evidence="1" id="KW-1003">Cell membrane</keyword>
<gene>
    <name evidence="7" type="ORF">UFOPK1909_00012</name>
</gene>
<name>A0A6J6HNC7_9ZZZZ</name>
<dbReference type="NCBIfam" id="TIGR00544">
    <property type="entry name" value="lgt"/>
    <property type="match status" value="1"/>
</dbReference>
<dbReference type="GO" id="GO:0008961">
    <property type="term" value="F:phosphatidylglycerol-prolipoprotein diacylglyceryl transferase activity"/>
    <property type="evidence" value="ECO:0007669"/>
    <property type="project" value="InterPro"/>
</dbReference>
<feature type="transmembrane region" description="Helical" evidence="6">
    <location>
        <begin position="215"/>
        <end position="234"/>
    </location>
</feature>
<accession>A0A6J6HNC7</accession>
<dbReference type="InterPro" id="IPR001640">
    <property type="entry name" value="Lgt"/>
</dbReference>
<evidence type="ECO:0000256" key="6">
    <source>
        <dbReference type="SAM" id="Phobius"/>
    </source>
</evidence>
<proteinExistence type="inferred from homology"/>
<feature type="transmembrane region" description="Helical" evidence="6">
    <location>
        <begin position="23"/>
        <end position="41"/>
    </location>
</feature>
<evidence type="ECO:0000256" key="1">
    <source>
        <dbReference type="ARBA" id="ARBA00022475"/>
    </source>
</evidence>